<sequence length="41" mass="4787">MNYFTLLLIIKSYYIIFDVSDKLAHHIYRDNGFKPSGFSSA</sequence>
<accession>F4N069</accession>
<name>F4N069_YEREN</name>
<gene>
    <name evidence="1" type="ORF">YEW_JB39680</name>
</gene>
<dbReference type="EMBL" id="FR718598">
    <property type="protein sequence ID" value="CBX71477.1"/>
    <property type="molecule type" value="Genomic_DNA"/>
</dbReference>
<protein>
    <submittedName>
        <fullName evidence="1">Uncharacterized protein</fullName>
    </submittedName>
</protein>
<reference evidence="1" key="1">
    <citation type="journal article" date="2011" name="BMC Genomics">
        <title>Shotgun sequencing of Yersinia enterocolitica strain W22703 (biotype 2, serotype O:9): genomic evidence for oscillation between invertebrates and mammals.</title>
        <authorList>
            <person name="Fuchs T.M."/>
            <person name="Brandt K."/>
            <person name="Starke M."/>
            <person name="Rattei T."/>
        </authorList>
    </citation>
    <scope>NUCLEOTIDE SEQUENCE</scope>
</reference>
<organism evidence="1">
    <name type="scientific">Yersinia enterocolitica W22703</name>
    <dbReference type="NCBI Taxonomy" id="913028"/>
    <lineage>
        <taxon>Bacteria</taxon>
        <taxon>Pseudomonadati</taxon>
        <taxon>Pseudomonadota</taxon>
        <taxon>Gammaproteobacteria</taxon>
        <taxon>Enterobacterales</taxon>
        <taxon>Yersiniaceae</taxon>
        <taxon>Yersinia</taxon>
    </lineage>
</organism>
<dbReference type="AlphaFoldDB" id="F4N069"/>
<evidence type="ECO:0000313" key="1">
    <source>
        <dbReference type="EMBL" id="CBX71477.1"/>
    </source>
</evidence>
<proteinExistence type="predicted"/>